<dbReference type="InterPro" id="IPR046366">
    <property type="entry name" value="MPAB"/>
</dbReference>
<accession>A0A7R7ZL92</accession>
<dbReference type="EMBL" id="AP024418">
    <property type="protein sequence ID" value="BCR86208.1"/>
    <property type="molecule type" value="Genomic_DNA"/>
</dbReference>
<dbReference type="GeneID" id="66980567"/>
<dbReference type="GO" id="GO:0016491">
    <property type="term" value="F:oxidoreductase activity"/>
    <property type="evidence" value="ECO:0007669"/>
    <property type="project" value="InterPro"/>
</dbReference>
<evidence type="ECO:0000313" key="2">
    <source>
        <dbReference type="Proteomes" id="UP000637239"/>
    </source>
</evidence>
<reference evidence="1" key="1">
    <citation type="submission" date="2021-01" db="EMBL/GenBank/DDBJ databases">
        <authorList>
            <consortium name="Aspergillus chevalieri M1 genome sequencing consortium"/>
            <person name="Kazuki M."/>
            <person name="Futagami T."/>
        </authorList>
    </citation>
    <scope>NUCLEOTIDE SEQUENCE</scope>
    <source>
        <strain evidence="1">M1</strain>
    </source>
</reference>
<name>A0A7R7ZL92_ASPCH</name>
<dbReference type="PANTHER" id="PTHR36124:SF6">
    <property type="entry name" value="ER-BOUND OXYGENASE MPAB_MPAB'_RUBBER OXYGENASE CATALYTIC DOMAIN-CONTAINING PROTEIN"/>
    <property type="match status" value="1"/>
</dbReference>
<sequence length="456" mass="52787">MCSFTHPLVGPRLRGDRHRCQNKNSPPALIDINFLSTSPYSVQPSIMESNTSVLVYITPLLLAYPLLTSLLRFRRHHNLHERYHFPTRESFSHMTDDQAWEIQKVLAQLEFPFIYIKALQFALFRTYGIPSISTVLTKTTQFSHPATSLKRYSDTSALIQEYIAHSPSSSRAYTSLARTRFLHAAYRASGTIREDDMLYTLGLFAIQPIRFIEKFEWRDLSDLEKCAIGTFWKSVGDALAITYDALPSGGPNGKGFKDGLHWLEEITAWSDAYEERCMVPHIKNRETADQTTAVLVYMLPRSLHHVGLKFVSFMMDERLRRAMLYDAPPPLYATVFSALLNTRRFILRYLTPPRPYFMRYMSLTETPDEDNRIFMTQWDAAPYYVKPSLWNRWSPTAWVTWMLGRPLPGDEGERYYPRGYRIEDVGPRYFEGKGGKSMAEFVEELKMARTGGCPFH</sequence>
<dbReference type="Proteomes" id="UP000637239">
    <property type="component" value="Chromosome 3"/>
</dbReference>
<proteinExistence type="predicted"/>
<gene>
    <name evidence="1" type="ORF">ACHE_30195A</name>
</gene>
<keyword evidence="2" id="KW-1185">Reference proteome</keyword>
<protein>
    <recommendedName>
        <fullName evidence="3">ER-bound oxygenase mpaB/mpaB'/Rubber oxygenase catalytic domain-containing protein</fullName>
    </recommendedName>
</protein>
<dbReference type="KEGG" id="ache:ACHE_30195A"/>
<dbReference type="AlphaFoldDB" id="A0A7R7ZL92"/>
<reference evidence="1" key="2">
    <citation type="submission" date="2021-02" db="EMBL/GenBank/DDBJ databases">
        <title>Aspergillus chevalieri M1 genome sequence.</title>
        <authorList>
            <person name="Kadooka C."/>
            <person name="Mori K."/>
            <person name="Futagami T."/>
        </authorList>
    </citation>
    <scope>NUCLEOTIDE SEQUENCE</scope>
    <source>
        <strain evidence="1">M1</strain>
    </source>
</reference>
<evidence type="ECO:0000313" key="1">
    <source>
        <dbReference type="EMBL" id="BCR86208.1"/>
    </source>
</evidence>
<dbReference type="RefSeq" id="XP_043134730.1">
    <property type="nucleotide sequence ID" value="XM_043276786.1"/>
</dbReference>
<dbReference type="PANTHER" id="PTHR36124">
    <property type="match status" value="1"/>
</dbReference>
<evidence type="ECO:0008006" key="3">
    <source>
        <dbReference type="Google" id="ProtNLM"/>
    </source>
</evidence>
<organism evidence="1 2">
    <name type="scientific">Aspergillus chevalieri</name>
    <name type="common">Eurotium chevalieri</name>
    <dbReference type="NCBI Taxonomy" id="182096"/>
    <lineage>
        <taxon>Eukaryota</taxon>
        <taxon>Fungi</taxon>
        <taxon>Dikarya</taxon>
        <taxon>Ascomycota</taxon>
        <taxon>Pezizomycotina</taxon>
        <taxon>Eurotiomycetes</taxon>
        <taxon>Eurotiomycetidae</taxon>
        <taxon>Eurotiales</taxon>
        <taxon>Aspergillaceae</taxon>
        <taxon>Aspergillus</taxon>
        <taxon>Aspergillus subgen. Aspergillus</taxon>
    </lineage>
</organism>